<keyword evidence="2" id="KW-1185">Reference proteome</keyword>
<evidence type="ECO:0000313" key="1">
    <source>
        <dbReference type="EMBL" id="SLN45461.1"/>
    </source>
</evidence>
<sequence>MIKALLHRMLRKFESDFDYDASYMHEVTDAWPGGSLRYLGLSIFSQTRGPEAEIWAGAVIASTLEGDCGPCAQLVVNMAVKAGVDPDQIAACLRRDFERAGAVGLAFRFAEAAIHDRPEVDTLRVAIFHAYGQKAVIAASYAAASGRVYPVLKRGLGHGQACQQIRLGDTDHTVVRLTA</sequence>
<reference evidence="1 2" key="1">
    <citation type="submission" date="2017-03" db="EMBL/GenBank/DDBJ databases">
        <authorList>
            <person name="Afonso C.L."/>
            <person name="Miller P.J."/>
            <person name="Scott M.A."/>
            <person name="Spackman E."/>
            <person name="Goraichik I."/>
            <person name="Dimitrov K.M."/>
            <person name="Suarez D.L."/>
            <person name="Swayne D.E."/>
        </authorList>
    </citation>
    <scope>NUCLEOTIDE SEQUENCE [LARGE SCALE GENOMIC DNA]</scope>
    <source>
        <strain evidence="1 2">CECT 8287</strain>
    </source>
</reference>
<evidence type="ECO:0000313" key="2">
    <source>
        <dbReference type="Proteomes" id="UP000193827"/>
    </source>
</evidence>
<proteinExistence type="predicted"/>
<gene>
    <name evidence="1" type="ORF">PEL8287_02332</name>
</gene>
<organism evidence="1 2">
    <name type="scientific">Roseovarius litorisediminis</name>
    <dbReference type="NCBI Taxonomy" id="1312363"/>
    <lineage>
        <taxon>Bacteria</taxon>
        <taxon>Pseudomonadati</taxon>
        <taxon>Pseudomonadota</taxon>
        <taxon>Alphaproteobacteria</taxon>
        <taxon>Rhodobacterales</taxon>
        <taxon>Roseobacteraceae</taxon>
        <taxon>Roseovarius</taxon>
    </lineage>
</organism>
<dbReference type="AlphaFoldDB" id="A0A1Y5SRS2"/>
<dbReference type="RefSeq" id="WP_085892537.1">
    <property type="nucleotide sequence ID" value="NZ_FWFL01000005.1"/>
</dbReference>
<protein>
    <submittedName>
        <fullName evidence="1">Uncharacterized protein</fullName>
    </submittedName>
</protein>
<name>A0A1Y5SRS2_9RHOB</name>
<dbReference type="Proteomes" id="UP000193827">
    <property type="component" value="Unassembled WGS sequence"/>
</dbReference>
<dbReference type="SUPFAM" id="SSF56199">
    <property type="entry name" value="Methenyltetrahydromethanopterin cyclohydrolase"/>
    <property type="match status" value="1"/>
</dbReference>
<accession>A0A1Y5SRS2</accession>
<dbReference type="EMBL" id="FWFL01000005">
    <property type="protein sequence ID" value="SLN45461.1"/>
    <property type="molecule type" value="Genomic_DNA"/>
</dbReference>